<evidence type="ECO:0000256" key="4">
    <source>
        <dbReference type="ARBA" id="ARBA00022490"/>
    </source>
</evidence>
<evidence type="ECO:0000256" key="1">
    <source>
        <dbReference type="ARBA" id="ARBA00002724"/>
    </source>
</evidence>
<dbReference type="InterPro" id="IPR035926">
    <property type="entry name" value="NusB-like_sf"/>
</dbReference>
<dbReference type="PRINTS" id="PR02008">
    <property type="entry name" value="RCMTFAMILY"/>
</dbReference>
<keyword evidence="6 13" id="KW-0489">Methyltransferase</keyword>
<comment type="similarity">
    <text evidence="13">Belongs to the class I-like SAM-binding methyltransferase superfamily. RsmB/NOP family.</text>
</comment>
<proteinExistence type="inferred from homology"/>
<accession>A0A345UM45</accession>
<gene>
    <name evidence="15" type="ORF">CYPRO_2301</name>
</gene>
<evidence type="ECO:0000256" key="10">
    <source>
        <dbReference type="ARBA" id="ARBA00030399"/>
    </source>
</evidence>
<comment type="function">
    <text evidence="1">Specifically methylates the cytosine at position 967 (m5C967) of 16S rRNA.</text>
</comment>
<dbReference type="Gene3D" id="3.40.50.150">
    <property type="entry name" value="Vaccinia Virus protein VP39"/>
    <property type="match status" value="1"/>
</dbReference>
<feature type="domain" description="SAM-dependent MTase RsmB/NOP-type" evidence="14">
    <location>
        <begin position="142"/>
        <end position="413"/>
    </location>
</feature>
<dbReference type="InterPro" id="IPR006027">
    <property type="entry name" value="NusB_RsmB_TIM44"/>
</dbReference>
<feature type="binding site" evidence="13">
    <location>
        <position position="256"/>
    </location>
    <ligand>
        <name>S-adenosyl-L-methionine</name>
        <dbReference type="ChEBI" id="CHEBI:59789"/>
    </ligand>
</feature>
<dbReference type="GO" id="GO:0006355">
    <property type="term" value="P:regulation of DNA-templated transcription"/>
    <property type="evidence" value="ECO:0007669"/>
    <property type="project" value="InterPro"/>
</dbReference>
<dbReference type="SUPFAM" id="SSF53335">
    <property type="entry name" value="S-adenosyl-L-methionine-dependent methyltransferases"/>
    <property type="match status" value="1"/>
</dbReference>
<dbReference type="GO" id="GO:0003723">
    <property type="term" value="F:RNA binding"/>
    <property type="evidence" value="ECO:0007669"/>
    <property type="project" value="UniProtKB-UniRule"/>
</dbReference>
<keyword evidence="16" id="KW-1185">Reference proteome</keyword>
<keyword evidence="5" id="KW-0698">rRNA processing</keyword>
<dbReference type="EMBL" id="CP027806">
    <property type="protein sequence ID" value="AXJ01547.1"/>
    <property type="molecule type" value="Genomic_DNA"/>
</dbReference>
<sequence>MDLLNKLNRQERQQANEYVQGILRRKSYLDFLISRYSSVDIAGMDAFFKNILRIGIYDLLFMDSTPDYAAINENVEIAKTQISARSGDLANAILRKIQRETNELPTPDMEDRTDLVATTFSHPAWLVKRWSDRFGEREAFQLMTANNQRPNYYLRANCLKTSPDTFRLRLERAGIEFEESDWLPGYFKVSTLAEVRARGWFEKGLCYVQDIAAGFAPTILDPVSGESVIDLCAAPGTKTLLLAELMENEGSLLAVDINPDRIQRIAENAERGGAKIVKIQRADATEERFKLADAVLLDAPCTGTGVLSKRADLRWRRTPEELEKAVALQEELLDAAANMVAKNGRLVYSTCSLEPEENMKQIEKFLEVYPNFELEELDDYLPEEVLSDDLKSYQTFPHLHHCDGHFGVLMKRKF</sequence>
<evidence type="ECO:0000313" key="15">
    <source>
        <dbReference type="EMBL" id="AXJ01547.1"/>
    </source>
</evidence>
<evidence type="ECO:0000256" key="2">
    <source>
        <dbReference type="ARBA" id="ARBA00004496"/>
    </source>
</evidence>
<reference evidence="15 16" key="1">
    <citation type="submission" date="2018-03" db="EMBL/GenBank/DDBJ databases">
        <title>Phenotypic and genomic properties of Cyclonatronum proteinivorum gen. nov., sp. nov., a haloalkaliphilic bacteroidete from soda lakes possessing Na+-translocating rhodopsin.</title>
        <authorList>
            <person name="Toshchakov S.V."/>
            <person name="Korzhenkov A."/>
            <person name="Samarov N.I."/>
            <person name="Kublanov I.V."/>
            <person name="Muntyan M.S."/>
            <person name="Sorokin D.Y."/>
        </authorList>
    </citation>
    <scope>NUCLEOTIDE SEQUENCE [LARGE SCALE GENOMIC DNA]</scope>
    <source>
        <strain evidence="15 16">Omega</strain>
    </source>
</reference>
<keyword evidence="4" id="KW-0963">Cytoplasm</keyword>
<dbReference type="PANTHER" id="PTHR22807">
    <property type="entry name" value="NOP2 YEAST -RELATED NOL1/NOP2/FMU SUN DOMAIN-CONTAINING"/>
    <property type="match status" value="1"/>
</dbReference>
<evidence type="ECO:0000256" key="7">
    <source>
        <dbReference type="ARBA" id="ARBA00022679"/>
    </source>
</evidence>
<feature type="active site" description="Nucleophile" evidence="13">
    <location>
        <position position="351"/>
    </location>
</feature>
<dbReference type="InterPro" id="IPR023267">
    <property type="entry name" value="RCMT"/>
</dbReference>
<evidence type="ECO:0000313" key="16">
    <source>
        <dbReference type="Proteomes" id="UP000254808"/>
    </source>
</evidence>
<dbReference type="InterPro" id="IPR004573">
    <property type="entry name" value="rRNA_ssu_MeTfrase_B"/>
</dbReference>
<dbReference type="KEGG" id="cprv:CYPRO_2301"/>
<dbReference type="NCBIfam" id="TIGR00563">
    <property type="entry name" value="rsmB"/>
    <property type="match status" value="1"/>
</dbReference>
<dbReference type="Gene3D" id="3.30.70.1170">
    <property type="entry name" value="Sun protein, domain 3"/>
    <property type="match status" value="1"/>
</dbReference>
<keyword evidence="8 13" id="KW-0949">S-adenosyl-L-methionine</keyword>
<evidence type="ECO:0000256" key="6">
    <source>
        <dbReference type="ARBA" id="ARBA00022603"/>
    </source>
</evidence>
<comment type="catalytic activity">
    <reaction evidence="12">
        <text>cytidine(967) in 16S rRNA + S-adenosyl-L-methionine = 5-methylcytidine(967) in 16S rRNA + S-adenosyl-L-homocysteine + H(+)</text>
        <dbReference type="Rhea" id="RHEA:42748"/>
        <dbReference type="Rhea" id="RHEA-COMP:10219"/>
        <dbReference type="Rhea" id="RHEA-COMP:10220"/>
        <dbReference type="ChEBI" id="CHEBI:15378"/>
        <dbReference type="ChEBI" id="CHEBI:57856"/>
        <dbReference type="ChEBI" id="CHEBI:59789"/>
        <dbReference type="ChEBI" id="CHEBI:74483"/>
        <dbReference type="ChEBI" id="CHEBI:82748"/>
        <dbReference type="EC" id="2.1.1.176"/>
    </reaction>
</comment>
<protein>
    <recommendedName>
        <fullName evidence="3">16S rRNA (cytosine(967)-C(5))-methyltransferase</fullName>
        <ecNumber evidence="3">2.1.1.176</ecNumber>
    </recommendedName>
    <alternativeName>
        <fullName evidence="10">16S rRNA m5C967 methyltransferase</fullName>
    </alternativeName>
    <alternativeName>
        <fullName evidence="11">rRNA (cytosine-C(5)-)-methyltransferase RsmB</fullName>
    </alternativeName>
</protein>
<evidence type="ECO:0000256" key="13">
    <source>
        <dbReference type="PROSITE-ProRule" id="PRU01023"/>
    </source>
</evidence>
<evidence type="ECO:0000256" key="3">
    <source>
        <dbReference type="ARBA" id="ARBA00012140"/>
    </source>
</evidence>
<keyword evidence="7 13" id="KW-0808">Transferase</keyword>
<comment type="subcellular location">
    <subcellularLocation>
        <location evidence="2">Cytoplasm</location>
    </subcellularLocation>
</comment>
<dbReference type="GO" id="GO:0008649">
    <property type="term" value="F:rRNA methyltransferase activity"/>
    <property type="evidence" value="ECO:0007669"/>
    <property type="project" value="InterPro"/>
</dbReference>
<dbReference type="AlphaFoldDB" id="A0A345UM45"/>
<dbReference type="Gene3D" id="1.10.940.10">
    <property type="entry name" value="NusB-like"/>
    <property type="match status" value="1"/>
</dbReference>
<evidence type="ECO:0000259" key="14">
    <source>
        <dbReference type="PROSITE" id="PS51686"/>
    </source>
</evidence>
<keyword evidence="9 13" id="KW-0694">RNA-binding</keyword>
<dbReference type="PANTHER" id="PTHR22807:SF61">
    <property type="entry name" value="NOL1_NOP2_SUN FAMILY PROTEIN _ ANTITERMINATION NUSB DOMAIN-CONTAINING PROTEIN"/>
    <property type="match status" value="1"/>
</dbReference>
<dbReference type="Proteomes" id="UP000254808">
    <property type="component" value="Chromosome"/>
</dbReference>
<evidence type="ECO:0000256" key="9">
    <source>
        <dbReference type="ARBA" id="ARBA00022884"/>
    </source>
</evidence>
<dbReference type="InterPro" id="IPR029063">
    <property type="entry name" value="SAM-dependent_MTases_sf"/>
</dbReference>
<dbReference type="InterPro" id="IPR049560">
    <property type="entry name" value="MeTrfase_RsmB-F_NOP2_cat"/>
</dbReference>
<evidence type="ECO:0000256" key="12">
    <source>
        <dbReference type="ARBA" id="ARBA00047283"/>
    </source>
</evidence>
<comment type="caution">
    <text evidence="13">Lacks conserved residue(s) required for the propagation of feature annotation.</text>
</comment>
<dbReference type="NCBIfam" id="NF011494">
    <property type="entry name" value="PRK14902.1"/>
    <property type="match status" value="1"/>
</dbReference>
<feature type="binding site" evidence="13">
    <location>
        <position position="298"/>
    </location>
    <ligand>
        <name>S-adenosyl-L-methionine</name>
        <dbReference type="ChEBI" id="CHEBI:59789"/>
    </ligand>
</feature>
<dbReference type="InterPro" id="IPR001678">
    <property type="entry name" value="MeTrfase_RsmB-F_NOP2_dom"/>
</dbReference>
<dbReference type="InterPro" id="IPR054728">
    <property type="entry name" value="RsmB-like_ferredoxin"/>
</dbReference>
<dbReference type="CDD" id="cd02440">
    <property type="entry name" value="AdoMet_MTases"/>
    <property type="match status" value="1"/>
</dbReference>
<name>A0A345UM45_9BACT</name>
<dbReference type="PROSITE" id="PS51686">
    <property type="entry name" value="SAM_MT_RSMB_NOP"/>
    <property type="match status" value="1"/>
</dbReference>
<evidence type="ECO:0000256" key="5">
    <source>
        <dbReference type="ARBA" id="ARBA00022552"/>
    </source>
</evidence>
<dbReference type="EC" id="2.1.1.176" evidence="3"/>
<dbReference type="Pfam" id="PF01029">
    <property type="entry name" value="NusB"/>
    <property type="match status" value="1"/>
</dbReference>
<evidence type="ECO:0000256" key="8">
    <source>
        <dbReference type="ARBA" id="ARBA00022691"/>
    </source>
</evidence>
<dbReference type="SUPFAM" id="SSF48013">
    <property type="entry name" value="NusB-like"/>
    <property type="match status" value="1"/>
</dbReference>
<dbReference type="Pfam" id="PF01189">
    <property type="entry name" value="Methyltr_RsmB-F"/>
    <property type="match status" value="1"/>
</dbReference>
<dbReference type="GO" id="GO:0005737">
    <property type="term" value="C:cytoplasm"/>
    <property type="evidence" value="ECO:0007669"/>
    <property type="project" value="UniProtKB-SubCell"/>
</dbReference>
<dbReference type="Pfam" id="PF22458">
    <property type="entry name" value="RsmF-B_ferredox"/>
    <property type="match status" value="1"/>
</dbReference>
<organism evidence="15 16">
    <name type="scientific">Cyclonatronum proteinivorum</name>
    <dbReference type="NCBI Taxonomy" id="1457365"/>
    <lineage>
        <taxon>Bacteria</taxon>
        <taxon>Pseudomonadati</taxon>
        <taxon>Balneolota</taxon>
        <taxon>Balneolia</taxon>
        <taxon>Balneolales</taxon>
        <taxon>Cyclonatronaceae</taxon>
        <taxon>Cyclonatronum</taxon>
    </lineage>
</organism>
<evidence type="ECO:0000256" key="11">
    <source>
        <dbReference type="ARBA" id="ARBA00031088"/>
    </source>
</evidence>